<dbReference type="Pfam" id="PF00881">
    <property type="entry name" value="Nitroreductase"/>
    <property type="match status" value="1"/>
</dbReference>
<dbReference type="Gene3D" id="3.40.109.10">
    <property type="entry name" value="NADH Oxidase"/>
    <property type="match status" value="2"/>
</dbReference>
<dbReference type="PANTHER" id="PTHR43543:SF1">
    <property type="entry name" value="MALONIC SEMIALDEHYDE REDUCTASE RUTE-RELATED"/>
    <property type="match status" value="1"/>
</dbReference>
<evidence type="ECO:0000256" key="2">
    <source>
        <dbReference type="SAM" id="SignalP"/>
    </source>
</evidence>
<dbReference type="STRING" id="35128.B8CAX7"/>
<dbReference type="RefSeq" id="XP_002293483.1">
    <property type="nucleotide sequence ID" value="XM_002293447.1"/>
</dbReference>
<feature type="domain" description="Nitroreductase" evidence="3">
    <location>
        <begin position="371"/>
        <end position="427"/>
    </location>
</feature>
<name>B8CAX7_THAPS</name>
<dbReference type="OMA" id="ARYACTR"/>
<accession>B8CAX7</accession>
<protein>
    <recommendedName>
        <fullName evidence="3">Nitroreductase domain-containing protein</fullName>
    </recommendedName>
</protein>
<evidence type="ECO:0000313" key="5">
    <source>
        <dbReference type="Proteomes" id="UP000001449"/>
    </source>
</evidence>
<proteinExistence type="predicted"/>
<dbReference type="InterPro" id="IPR029479">
    <property type="entry name" value="Nitroreductase"/>
</dbReference>
<dbReference type="InterPro" id="IPR000415">
    <property type="entry name" value="Nitroreductase-like"/>
</dbReference>
<reference evidence="4 5" key="1">
    <citation type="journal article" date="2004" name="Science">
        <title>The genome of the diatom Thalassiosira pseudonana: ecology, evolution, and metabolism.</title>
        <authorList>
            <person name="Armbrust E.V."/>
            <person name="Berges J.A."/>
            <person name="Bowler C."/>
            <person name="Green B.R."/>
            <person name="Martinez D."/>
            <person name="Putnam N.H."/>
            <person name="Zhou S."/>
            <person name="Allen A.E."/>
            <person name="Apt K.E."/>
            <person name="Bechner M."/>
            <person name="Brzezinski M.A."/>
            <person name="Chaal B.K."/>
            <person name="Chiovitti A."/>
            <person name="Davis A.K."/>
            <person name="Demarest M.S."/>
            <person name="Detter J.C."/>
            <person name="Glavina T."/>
            <person name="Goodstein D."/>
            <person name="Hadi M.Z."/>
            <person name="Hellsten U."/>
            <person name="Hildebrand M."/>
            <person name="Jenkins B.D."/>
            <person name="Jurka J."/>
            <person name="Kapitonov V.V."/>
            <person name="Kroger N."/>
            <person name="Lau W.W."/>
            <person name="Lane T.W."/>
            <person name="Larimer F.W."/>
            <person name="Lippmeier J.C."/>
            <person name="Lucas S."/>
            <person name="Medina M."/>
            <person name="Montsant A."/>
            <person name="Obornik M."/>
            <person name="Parker M.S."/>
            <person name="Palenik B."/>
            <person name="Pazour G.J."/>
            <person name="Richardson P.M."/>
            <person name="Rynearson T.A."/>
            <person name="Saito M.A."/>
            <person name="Schwartz D.C."/>
            <person name="Thamatrakoln K."/>
            <person name="Valentin K."/>
            <person name="Vardi A."/>
            <person name="Wilkerson F.P."/>
            <person name="Rokhsar D.S."/>
        </authorList>
    </citation>
    <scope>NUCLEOTIDE SEQUENCE [LARGE SCALE GENOMIC DNA]</scope>
    <source>
        <strain evidence="4 5">CCMP1335</strain>
    </source>
</reference>
<keyword evidence="5" id="KW-1185">Reference proteome</keyword>
<dbReference type="EMBL" id="CM000648">
    <property type="protein sequence ID" value="EED89219.1"/>
    <property type="molecule type" value="Genomic_DNA"/>
</dbReference>
<dbReference type="InterPro" id="IPR050461">
    <property type="entry name" value="Nitroreductase_HadB/RutE"/>
</dbReference>
<dbReference type="PANTHER" id="PTHR43543">
    <property type="entry name" value="MALONIC SEMIALDEHYDE REDUCTASE RUTE-RELATED"/>
    <property type="match status" value="1"/>
</dbReference>
<keyword evidence="2" id="KW-0732">Signal</keyword>
<sequence>MNQPIHSLTTLRLALSIIFLLSQNRYHDAHSDDGGSSSSINLDVGFASALSSTSLLYRIYPAQNGRRMPSPTFGIASRRIDALNYSPLSLFAADSDINGDAPTVETSIDNELSIGNAADGTTMDETITTKCNPTEELFDKVVNARYACTRFQRYQELNATTAPQQSPYLPKASLSNPATLQQALASLQLSTRSPTGFNSQPYKLIMVHTPYQKQLLSQYCLGRNGDRVRDSDCTVVFLSDGEVGRDGGRFVEFLRRNMDSDCDGSDAATANEGDATTTERTNKTSRTRRPLSSNALLKLRLLILLFSSGYPFPQFLSKPLSFLIRLGVSILSMFMRILHSLKKTSASTNRLSKWISSILPTSIQLLPTLSSSETWSQKNTMLVAMTYMLACTSRGLATCPMEGFDANGVRKVLGIPGGKRYGIPLIVSTGLPYRYNNGTNGEEDVDDVGLSHGGENDMSPRYPLEEVVFGNAFGESFSLALSR</sequence>
<dbReference type="Proteomes" id="UP000001449">
    <property type="component" value="Chromosome 13"/>
</dbReference>
<dbReference type="PaxDb" id="35128-Thaps24583"/>
<evidence type="ECO:0000256" key="1">
    <source>
        <dbReference type="SAM" id="MobiDB-lite"/>
    </source>
</evidence>
<evidence type="ECO:0000259" key="3">
    <source>
        <dbReference type="Pfam" id="PF00881"/>
    </source>
</evidence>
<dbReference type="InParanoid" id="B8CAX7"/>
<feature type="region of interest" description="Disordered" evidence="1">
    <location>
        <begin position="264"/>
        <end position="289"/>
    </location>
</feature>
<feature type="signal peptide" evidence="2">
    <location>
        <begin position="1"/>
        <end position="29"/>
    </location>
</feature>
<dbReference type="AlphaFoldDB" id="B8CAX7"/>
<dbReference type="GO" id="GO:0016491">
    <property type="term" value="F:oxidoreductase activity"/>
    <property type="evidence" value="ECO:0000318"/>
    <property type="project" value="GO_Central"/>
</dbReference>
<feature type="chain" id="PRO_5002866443" description="Nitroreductase domain-containing protein" evidence="2">
    <location>
        <begin position="30"/>
        <end position="483"/>
    </location>
</feature>
<reference evidence="4 5" key="2">
    <citation type="journal article" date="2008" name="Nature">
        <title>The Phaeodactylum genome reveals the evolutionary history of diatom genomes.</title>
        <authorList>
            <person name="Bowler C."/>
            <person name="Allen A.E."/>
            <person name="Badger J.H."/>
            <person name="Grimwood J."/>
            <person name="Jabbari K."/>
            <person name="Kuo A."/>
            <person name="Maheswari U."/>
            <person name="Martens C."/>
            <person name="Maumus F."/>
            <person name="Otillar R.P."/>
            <person name="Rayko E."/>
            <person name="Salamov A."/>
            <person name="Vandepoele K."/>
            <person name="Beszteri B."/>
            <person name="Gruber A."/>
            <person name="Heijde M."/>
            <person name="Katinka M."/>
            <person name="Mock T."/>
            <person name="Valentin K."/>
            <person name="Verret F."/>
            <person name="Berges J.A."/>
            <person name="Brownlee C."/>
            <person name="Cadoret J.P."/>
            <person name="Chiovitti A."/>
            <person name="Choi C.J."/>
            <person name="Coesel S."/>
            <person name="De Martino A."/>
            <person name="Detter J.C."/>
            <person name="Durkin C."/>
            <person name="Falciatore A."/>
            <person name="Fournet J."/>
            <person name="Haruta M."/>
            <person name="Huysman M.J."/>
            <person name="Jenkins B.D."/>
            <person name="Jiroutova K."/>
            <person name="Jorgensen R.E."/>
            <person name="Joubert Y."/>
            <person name="Kaplan A."/>
            <person name="Kroger N."/>
            <person name="Kroth P.G."/>
            <person name="La Roche J."/>
            <person name="Lindquist E."/>
            <person name="Lommer M."/>
            <person name="Martin-Jezequel V."/>
            <person name="Lopez P.J."/>
            <person name="Lucas S."/>
            <person name="Mangogna M."/>
            <person name="McGinnis K."/>
            <person name="Medlin L.K."/>
            <person name="Montsant A."/>
            <person name="Oudot-Le Secq M.P."/>
            <person name="Napoli C."/>
            <person name="Obornik M."/>
            <person name="Parker M.S."/>
            <person name="Petit J.L."/>
            <person name="Porcel B.M."/>
            <person name="Poulsen N."/>
            <person name="Robison M."/>
            <person name="Rychlewski L."/>
            <person name="Rynearson T.A."/>
            <person name="Schmutz J."/>
            <person name="Shapiro H."/>
            <person name="Siaut M."/>
            <person name="Stanley M."/>
            <person name="Sussman M.R."/>
            <person name="Taylor A.R."/>
            <person name="Vardi A."/>
            <person name="von Dassow P."/>
            <person name="Vyverman W."/>
            <person name="Willis A."/>
            <person name="Wyrwicz L.S."/>
            <person name="Rokhsar D.S."/>
            <person name="Weissenbach J."/>
            <person name="Armbrust E.V."/>
            <person name="Green B.R."/>
            <person name="Van de Peer Y."/>
            <person name="Grigoriev I.V."/>
        </authorList>
    </citation>
    <scope>NUCLEOTIDE SEQUENCE [LARGE SCALE GENOMIC DNA]</scope>
    <source>
        <strain evidence="4 5">CCMP1335</strain>
    </source>
</reference>
<dbReference type="GeneID" id="7448052"/>
<organism evidence="4 5">
    <name type="scientific">Thalassiosira pseudonana</name>
    <name type="common">Marine diatom</name>
    <name type="synonym">Cyclotella nana</name>
    <dbReference type="NCBI Taxonomy" id="35128"/>
    <lineage>
        <taxon>Eukaryota</taxon>
        <taxon>Sar</taxon>
        <taxon>Stramenopiles</taxon>
        <taxon>Ochrophyta</taxon>
        <taxon>Bacillariophyta</taxon>
        <taxon>Coscinodiscophyceae</taxon>
        <taxon>Thalassiosirophycidae</taxon>
        <taxon>Thalassiosirales</taxon>
        <taxon>Thalassiosiraceae</taxon>
        <taxon>Thalassiosira</taxon>
    </lineage>
</organism>
<gene>
    <name evidence="4" type="ORF">THAPSDRAFT_24583</name>
</gene>
<dbReference type="KEGG" id="tps:THAPSDRAFT_24583"/>
<dbReference type="SUPFAM" id="SSF55469">
    <property type="entry name" value="FMN-dependent nitroreductase-like"/>
    <property type="match status" value="1"/>
</dbReference>
<dbReference type="eggNOG" id="ENOG502RZ0D">
    <property type="taxonomic scope" value="Eukaryota"/>
</dbReference>
<evidence type="ECO:0000313" key="4">
    <source>
        <dbReference type="EMBL" id="EED89219.1"/>
    </source>
</evidence>
<dbReference type="HOGENOM" id="CLU_565641_0_0_1"/>